<sequence>MRKRRIGTAKFFTLLLLLYHTSAKVLIGEAGSGSDSFPHSILSKPFYAEPNTVCNQSYLVIGPFESKEICENVMSYISTKFFRFMVLQKKNAQHAMRGVYQFVPVQDFSKPWTDEELYSMYGITNEEIAFIDSMIRPMDLSGGDDSGN</sequence>
<organism evidence="1">
    <name type="scientific">bioreactor metagenome</name>
    <dbReference type="NCBI Taxonomy" id="1076179"/>
    <lineage>
        <taxon>unclassified sequences</taxon>
        <taxon>metagenomes</taxon>
        <taxon>ecological metagenomes</taxon>
    </lineage>
</organism>
<name>A0A645ELC6_9ZZZZ</name>
<dbReference type="AlphaFoldDB" id="A0A645ELC6"/>
<reference evidence="1" key="1">
    <citation type="submission" date="2019-08" db="EMBL/GenBank/DDBJ databases">
        <authorList>
            <person name="Kucharzyk K."/>
            <person name="Murdoch R.W."/>
            <person name="Higgins S."/>
            <person name="Loffler F."/>
        </authorList>
    </citation>
    <scope>NUCLEOTIDE SEQUENCE</scope>
</reference>
<protein>
    <submittedName>
        <fullName evidence="1">Uncharacterized protein</fullName>
    </submittedName>
</protein>
<proteinExistence type="predicted"/>
<gene>
    <name evidence="1" type="ORF">SDC9_150066</name>
</gene>
<dbReference type="EMBL" id="VSSQ01048801">
    <property type="protein sequence ID" value="MPN02845.1"/>
    <property type="molecule type" value="Genomic_DNA"/>
</dbReference>
<evidence type="ECO:0000313" key="1">
    <source>
        <dbReference type="EMBL" id="MPN02845.1"/>
    </source>
</evidence>
<comment type="caution">
    <text evidence="1">The sequence shown here is derived from an EMBL/GenBank/DDBJ whole genome shotgun (WGS) entry which is preliminary data.</text>
</comment>
<accession>A0A645ELC6</accession>